<dbReference type="EMBL" id="WRPM01000090">
    <property type="protein sequence ID" value="MVT27141.1"/>
    <property type="molecule type" value="Genomic_DNA"/>
</dbReference>
<dbReference type="OrthoDB" id="4950147at2"/>
<accession>A0A7K1UM65</accession>
<sequence>MGREGAPPQLGAEPEDTPAEQRLGHWAQYRVAVTSSPECTPASFSSGMVIVGGAEDRPIGLTENITVSHPLAADAADPVYYCLEFSLPEDTPLQAQGTAVSPEWEFLVVCLVNS</sequence>
<dbReference type="RefSeq" id="WP_157324829.1">
    <property type="nucleotide sequence ID" value="NZ_BMFX01000015.1"/>
</dbReference>
<organism evidence="2 3">
    <name type="scientific">Nesterenkonia alkaliphila</name>
    <dbReference type="NCBI Taxonomy" id="1463631"/>
    <lineage>
        <taxon>Bacteria</taxon>
        <taxon>Bacillati</taxon>
        <taxon>Actinomycetota</taxon>
        <taxon>Actinomycetes</taxon>
        <taxon>Micrococcales</taxon>
        <taxon>Micrococcaceae</taxon>
        <taxon>Nesterenkonia</taxon>
    </lineage>
</organism>
<evidence type="ECO:0000313" key="2">
    <source>
        <dbReference type="EMBL" id="MVT27141.1"/>
    </source>
</evidence>
<feature type="region of interest" description="Disordered" evidence="1">
    <location>
        <begin position="1"/>
        <end position="23"/>
    </location>
</feature>
<dbReference type="AlphaFoldDB" id="A0A7K1UM65"/>
<evidence type="ECO:0000256" key="1">
    <source>
        <dbReference type="SAM" id="MobiDB-lite"/>
    </source>
</evidence>
<reference evidence="2 3" key="1">
    <citation type="submission" date="2019-12" db="EMBL/GenBank/DDBJ databases">
        <title>Nesterenkonia muleiensis sp. nov., a novel actinobacterium isolated from sap of Populus euphratica.</title>
        <authorList>
            <person name="Wang R."/>
        </authorList>
    </citation>
    <scope>NUCLEOTIDE SEQUENCE [LARGE SCALE GENOMIC DNA]</scope>
    <source>
        <strain evidence="2 3">F10</strain>
    </source>
</reference>
<keyword evidence="3" id="KW-1185">Reference proteome</keyword>
<gene>
    <name evidence="2" type="ORF">GNZ21_12395</name>
</gene>
<name>A0A7K1UM65_9MICC</name>
<dbReference type="Proteomes" id="UP000460157">
    <property type="component" value="Unassembled WGS sequence"/>
</dbReference>
<evidence type="ECO:0000313" key="3">
    <source>
        <dbReference type="Proteomes" id="UP000460157"/>
    </source>
</evidence>
<comment type="caution">
    <text evidence="2">The sequence shown here is derived from an EMBL/GenBank/DDBJ whole genome shotgun (WGS) entry which is preliminary data.</text>
</comment>
<proteinExistence type="predicted"/>
<protein>
    <submittedName>
        <fullName evidence="2">Uncharacterized protein</fullName>
    </submittedName>
</protein>